<accession>A0A286D7X8</accession>
<dbReference type="Pfam" id="PF13148">
    <property type="entry name" value="DUF3987"/>
    <property type="match status" value="1"/>
</dbReference>
<dbReference type="AlphaFoldDB" id="A0A286D7X8"/>
<dbReference type="EMBL" id="OCND01000005">
    <property type="protein sequence ID" value="SOD54772.1"/>
    <property type="molecule type" value="Genomic_DNA"/>
</dbReference>
<gene>
    <name evidence="2" type="ORF">SAMN06296416_10532</name>
</gene>
<name>A0A286D7X8_9GAMM</name>
<sequence>MYPFPRHHAHCPIDALPDLLYDAAHHLHRQLSDIPPCVLLTDAIAAAAAAVHLSYDVAGPDGRLMPCTLNTLAVCRSGLGKGTSYHGFFKPFYEFENESDGEELLLQEVSYRALMEALHGTGRALSIQHEDGDSFLDSQLLKKCPDKLTQFWSGKPPIKHRVRGISLVATDARCSLGMRIQPKIFYPFLIRTDSKTFVQGLWPRAIAACYDPVKFYEPMAFFSPPSANQAGLKTFHDRVTELLARAKERAVSEQLVREPLRLEDAAAAFMVELKHRIKQWESEYEDIAEARDRAWENTLRLGAVFHVMCGDGNAISLEMVQRAWDIVEWSLGQHRKIFVEAIAPHVQSPKVPTSPHPSRAAGKPRPAQNAQRLKEWIEKIASCQGDDWVELSEAAQQAGLCGRALNTARKRLEYEGQLMKQERRGQIYVRLLRYPGTGSL</sequence>
<dbReference type="RefSeq" id="WP_097122058.1">
    <property type="nucleotide sequence ID" value="NZ_OCND01000005.1"/>
</dbReference>
<dbReference type="OrthoDB" id="6059357at2"/>
<evidence type="ECO:0000313" key="2">
    <source>
        <dbReference type="EMBL" id="SOD54772.1"/>
    </source>
</evidence>
<proteinExistence type="predicted"/>
<evidence type="ECO:0000313" key="3">
    <source>
        <dbReference type="Proteomes" id="UP000219374"/>
    </source>
</evidence>
<organism evidence="2 3">
    <name type="scientific">Pseudoxanthomonas wuyuanensis</name>
    <dbReference type="NCBI Taxonomy" id="1073196"/>
    <lineage>
        <taxon>Bacteria</taxon>
        <taxon>Pseudomonadati</taxon>
        <taxon>Pseudomonadota</taxon>
        <taxon>Gammaproteobacteria</taxon>
        <taxon>Lysobacterales</taxon>
        <taxon>Lysobacteraceae</taxon>
        <taxon>Pseudoxanthomonas</taxon>
    </lineage>
</organism>
<keyword evidence="3" id="KW-1185">Reference proteome</keyword>
<evidence type="ECO:0008006" key="4">
    <source>
        <dbReference type="Google" id="ProtNLM"/>
    </source>
</evidence>
<protein>
    <recommendedName>
        <fullName evidence="4">DUF3987 domain-containing protein</fullName>
    </recommendedName>
</protein>
<evidence type="ECO:0000256" key="1">
    <source>
        <dbReference type="SAM" id="MobiDB-lite"/>
    </source>
</evidence>
<reference evidence="2 3" key="1">
    <citation type="submission" date="2017-09" db="EMBL/GenBank/DDBJ databases">
        <authorList>
            <person name="Ehlers B."/>
            <person name="Leendertz F.H."/>
        </authorList>
    </citation>
    <scope>NUCLEOTIDE SEQUENCE [LARGE SCALE GENOMIC DNA]</scope>
    <source>
        <strain evidence="2 3">CGMCC 1.10978</strain>
    </source>
</reference>
<dbReference type="InterPro" id="IPR025048">
    <property type="entry name" value="DUF3987"/>
</dbReference>
<feature type="region of interest" description="Disordered" evidence="1">
    <location>
        <begin position="348"/>
        <end position="368"/>
    </location>
</feature>
<dbReference type="Proteomes" id="UP000219374">
    <property type="component" value="Unassembled WGS sequence"/>
</dbReference>